<reference evidence="9" key="1">
    <citation type="submission" date="2015-07" db="EMBL/GenBank/DDBJ databases">
        <authorList>
            <person name="Teixeira M.M."/>
            <person name="Souza R.C."/>
            <person name="Almeida L.G."/>
            <person name="Vicente V.A."/>
            <person name="de Hoog S."/>
            <person name="Bocca A.L."/>
            <person name="de Almeida S.R."/>
            <person name="Vasconcelos A.T."/>
            <person name="Felipe M.S."/>
        </authorList>
    </citation>
    <scope>NUCLEOTIDE SEQUENCE [LARGE SCALE GENOMIC DNA]</scope>
    <source>
        <strain evidence="9">KSF</strain>
    </source>
</reference>
<dbReference type="GO" id="GO:0008270">
    <property type="term" value="F:zinc ion binding"/>
    <property type="evidence" value="ECO:0007669"/>
    <property type="project" value="InterPro"/>
</dbReference>
<dbReference type="PANTHER" id="PTHR37534">
    <property type="entry name" value="TRANSCRIPTIONAL ACTIVATOR PROTEIN UGA3"/>
    <property type="match status" value="1"/>
</dbReference>
<dbReference type="InterPro" id="IPR036864">
    <property type="entry name" value="Zn2-C6_fun-type_DNA-bd_sf"/>
</dbReference>
<dbReference type="GO" id="GO:0000976">
    <property type="term" value="F:transcription cis-regulatory region binding"/>
    <property type="evidence" value="ECO:0007669"/>
    <property type="project" value="TreeGrafter"/>
</dbReference>
<keyword evidence="4" id="KW-0804">Transcription</keyword>
<evidence type="ECO:0000256" key="4">
    <source>
        <dbReference type="ARBA" id="ARBA00023163"/>
    </source>
</evidence>
<dbReference type="Pfam" id="PF00172">
    <property type="entry name" value="Zn_clus"/>
    <property type="match status" value="1"/>
</dbReference>
<dbReference type="CDD" id="cd00067">
    <property type="entry name" value="GAL4"/>
    <property type="match status" value="1"/>
</dbReference>
<evidence type="ECO:0000256" key="3">
    <source>
        <dbReference type="ARBA" id="ARBA00023125"/>
    </source>
</evidence>
<dbReference type="VEuPathDB" id="FungiDB:G647_05932"/>
<keyword evidence="3" id="KW-0238">DNA-binding</keyword>
<keyword evidence="2" id="KW-0805">Transcription regulation</keyword>
<comment type="caution">
    <text evidence="8">The sequence shown here is derived from an EMBL/GenBank/DDBJ whole genome shotgun (WGS) entry which is preliminary data.</text>
</comment>
<dbReference type="Gene3D" id="4.10.240.10">
    <property type="entry name" value="Zn(2)-C6 fungal-type DNA-binding domain"/>
    <property type="match status" value="1"/>
</dbReference>
<evidence type="ECO:0000256" key="6">
    <source>
        <dbReference type="SAM" id="MobiDB-lite"/>
    </source>
</evidence>
<proteinExistence type="predicted"/>
<dbReference type="PROSITE" id="PS50048">
    <property type="entry name" value="ZN2_CY6_FUNGAL_2"/>
    <property type="match status" value="1"/>
</dbReference>
<dbReference type="AlphaFoldDB" id="A0A1C1CUP5"/>
<name>A0A1C1CUP5_9EURO</name>
<evidence type="ECO:0000313" key="9">
    <source>
        <dbReference type="Proteomes" id="UP000094526"/>
    </source>
</evidence>
<dbReference type="PROSITE" id="PS00463">
    <property type="entry name" value="ZN2_CY6_FUNGAL_1"/>
    <property type="match status" value="1"/>
</dbReference>
<dbReference type="Pfam" id="PF11951">
    <property type="entry name" value="Fungal_trans_2"/>
    <property type="match status" value="1"/>
</dbReference>
<keyword evidence="9" id="KW-1185">Reference proteome</keyword>
<gene>
    <name evidence="8" type="ORF">CLCR_08294</name>
</gene>
<accession>A0A1C1CUP5</accession>
<dbReference type="EMBL" id="LGRB01000009">
    <property type="protein sequence ID" value="OCT52226.1"/>
    <property type="molecule type" value="Genomic_DNA"/>
</dbReference>
<dbReference type="InterPro" id="IPR021858">
    <property type="entry name" value="Fun_TF"/>
</dbReference>
<dbReference type="InterPro" id="IPR001138">
    <property type="entry name" value="Zn2Cys6_DnaBD"/>
</dbReference>
<dbReference type="GO" id="GO:0000981">
    <property type="term" value="F:DNA-binding transcription factor activity, RNA polymerase II-specific"/>
    <property type="evidence" value="ECO:0007669"/>
    <property type="project" value="InterPro"/>
</dbReference>
<dbReference type="VEuPathDB" id="FungiDB:CLCR_08294"/>
<dbReference type="GO" id="GO:0005634">
    <property type="term" value="C:nucleus"/>
    <property type="evidence" value="ECO:0007669"/>
    <property type="project" value="UniProtKB-SubCell"/>
</dbReference>
<dbReference type="GO" id="GO:0045944">
    <property type="term" value="P:positive regulation of transcription by RNA polymerase II"/>
    <property type="evidence" value="ECO:0007669"/>
    <property type="project" value="TreeGrafter"/>
</dbReference>
<sequence>MSKPTRWHRGIALLRDRIPEVGVGTLAPSRTMGCMTCKSRRIKCDRGTPRCLNCSTRNLTCPGYSKTLRWKEKHQLIPSTAVENKGHHVPSSVTTPTLTPTPTPGALSVDRGASPMLVGPCPSEALPFNDKMAVLLAYYFHSVCAINSCFDSFVNPLRTEVAALLTTSRLIEFCILSMSAAHLSNSHPHWSLEGLGYLTATVSELSRAMNAVITVRPLSSAADQDLGTVLLGVIMLGMTTSWHASSGLGLEHISGSRALFRTWIAQEFTSGHAFDGAWPRLHFYLGLQAYWEAMASFLIDQDIHQLDYLHISFAIDRMKAVTVHPWTGISAVPWLYLAKAGCVIRGQRHRDRGETLRDGTSRTKKAVMAPRPLLSEESHVAHGLAKELLHYRPPSDAQIEDTFDEHTSKSQLQDLARCCQLAALVELIRSCDSVDEQQAMATLIADNCMGTSSAATCTDLLRDLSVQILRLLSGIPTDSGTRCLYHLPLLIAGSVLLPSIMSLSHTPSGDVTSDKGSACLYWRRFVMERVMHLEQSVNLEAHRRIRLLLTEVWARADALTVPQYQALTPRSLHWVDVMEDANLRFFV</sequence>
<evidence type="ECO:0000256" key="2">
    <source>
        <dbReference type="ARBA" id="ARBA00023015"/>
    </source>
</evidence>
<feature type="domain" description="Zn(2)-C6 fungal-type" evidence="7">
    <location>
        <begin position="33"/>
        <end position="61"/>
    </location>
</feature>
<feature type="region of interest" description="Disordered" evidence="6">
    <location>
        <begin position="84"/>
        <end position="103"/>
    </location>
</feature>
<dbReference type="SMART" id="SM00066">
    <property type="entry name" value="GAL4"/>
    <property type="match status" value="1"/>
</dbReference>
<dbReference type="STRING" id="86049.A0A1C1CUP5"/>
<dbReference type="OrthoDB" id="4116984at2759"/>
<evidence type="ECO:0000256" key="1">
    <source>
        <dbReference type="ARBA" id="ARBA00004123"/>
    </source>
</evidence>
<evidence type="ECO:0000313" key="8">
    <source>
        <dbReference type="EMBL" id="OCT52226.1"/>
    </source>
</evidence>
<organism evidence="8 9">
    <name type="scientific">Cladophialophora carrionii</name>
    <dbReference type="NCBI Taxonomy" id="86049"/>
    <lineage>
        <taxon>Eukaryota</taxon>
        <taxon>Fungi</taxon>
        <taxon>Dikarya</taxon>
        <taxon>Ascomycota</taxon>
        <taxon>Pezizomycotina</taxon>
        <taxon>Eurotiomycetes</taxon>
        <taxon>Chaetothyriomycetidae</taxon>
        <taxon>Chaetothyriales</taxon>
        <taxon>Herpotrichiellaceae</taxon>
        <taxon>Cladophialophora</taxon>
    </lineage>
</organism>
<evidence type="ECO:0000256" key="5">
    <source>
        <dbReference type="ARBA" id="ARBA00023242"/>
    </source>
</evidence>
<comment type="subcellular location">
    <subcellularLocation>
        <location evidence="1">Nucleus</location>
    </subcellularLocation>
</comment>
<protein>
    <recommendedName>
        <fullName evidence="7">Zn(2)-C6 fungal-type domain-containing protein</fullName>
    </recommendedName>
</protein>
<dbReference type="PANTHER" id="PTHR37534:SF11">
    <property type="entry name" value="ZN(II)2CYS6 TRANSCRIPTION FACTOR (EUROFUNG)"/>
    <property type="match status" value="1"/>
</dbReference>
<evidence type="ECO:0000259" key="7">
    <source>
        <dbReference type="PROSITE" id="PS50048"/>
    </source>
</evidence>
<keyword evidence="5" id="KW-0539">Nucleus</keyword>
<dbReference type="Proteomes" id="UP000094526">
    <property type="component" value="Unassembled WGS sequence"/>
</dbReference>
<dbReference type="SUPFAM" id="SSF57701">
    <property type="entry name" value="Zn2/Cys6 DNA-binding domain"/>
    <property type="match status" value="1"/>
</dbReference>